<protein>
    <submittedName>
        <fullName evidence="1">Uncharacterized protein</fullName>
    </submittedName>
</protein>
<sequence length="67" mass="7333">MDIVLTRICKKTTDPRITHNSFSATCVAPPHENLLKVEDAKLCKSCKSGLVDDHARSGCRLGNCPHV</sequence>
<comment type="caution">
    <text evidence="1">The sequence shown here is derived from an EMBL/GenBank/DDBJ whole genome shotgun (WGS) entry which is preliminary data.</text>
</comment>
<reference evidence="1 2" key="1">
    <citation type="submission" date="2024-02" db="EMBL/GenBank/DDBJ databases">
        <authorList>
            <person name="Daric V."/>
            <person name="Darras S."/>
        </authorList>
    </citation>
    <scope>NUCLEOTIDE SEQUENCE [LARGE SCALE GENOMIC DNA]</scope>
</reference>
<keyword evidence="2" id="KW-1185">Reference proteome</keyword>
<evidence type="ECO:0000313" key="2">
    <source>
        <dbReference type="Proteomes" id="UP001642483"/>
    </source>
</evidence>
<proteinExistence type="predicted"/>
<organism evidence="1 2">
    <name type="scientific">Clavelina lepadiformis</name>
    <name type="common">Light-bulb sea squirt</name>
    <name type="synonym">Ascidia lepadiformis</name>
    <dbReference type="NCBI Taxonomy" id="159417"/>
    <lineage>
        <taxon>Eukaryota</taxon>
        <taxon>Metazoa</taxon>
        <taxon>Chordata</taxon>
        <taxon>Tunicata</taxon>
        <taxon>Ascidiacea</taxon>
        <taxon>Aplousobranchia</taxon>
        <taxon>Clavelinidae</taxon>
        <taxon>Clavelina</taxon>
    </lineage>
</organism>
<name>A0ABP0EWP2_CLALP</name>
<gene>
    <name evidence="1" type="ORF">CVLEPA_LOCUS887</name>
</gene>
<dbReference type="Proteomes" id="UP001642483">
    <property type="component" value="Unassembled WGS sequence"/>
</dbReference>
<dbReference type="EMBL" id="CAWYQH010000001">
    <property type="protein sequence ID" value="CAK8671855.1"/>
    <property type="molecule type" value="Genomic_DNA"/>
</dbReference>
<evidence type="ECO:0000313" key="1">
    <source>
        <dbReference type="EMBL" id="CAK8671855.1"/>
    </source>
</evidence>
<accession>A0ABP0EWP2</accession>